<dbReference type="PANTHER" id="PTHR11926">
    <property type="entry name" value="GLUCOSYL/GLUCURONOSYL TRANSFERASES"/>
    <property type="match status" value="1"/>
</dbReference>
<dbReference type="Proteomes" id="UP000222542">
    <property type="component" value="Unassembled WGS sequence"/>
</dbReference>
<dbReference type="AlphaFoldDB" id="A0A2G2Z2P3"/>
<dbReference type="EMBL" id="AYRZ02000007">
    <property type="protein sequence ID" value="PHT76249.1"/>
    <property type="molecule type" value="Genomic_DNA"/>
</dbReference>
<comment type="similarity">
    <text evidence="1">Belongs to the UDP-glycosyltransferase family.</text>
</comment>
<sequence length="90" mass="10450">MSFTLSVARDLGIPQVFFWTTSVCGLLGYMHYHNLVEKGYTPLKDESYLTNGYLEKTLDWIPGMKDIHLRDLPGFIRTANPDDYMIKYLL</sequence>
<gene>
    <name evidence="2" type="ORF">T459_19771</name>
</gene>
<reference evidence="2 3" key="1">
    <citation type="journal article" date="2014" name="Nat. Genet.">
        <title>Genome sequence of the hot pepper provides insights into the evolution of pungency in Capsicum species.</title>
        <authorList>
            <person name="Kim S."/>
            <person name="Park M."/>
            <person name="Yeom S.I."/>
            <person name="Kim Y.M."/>
            <person name="Lee J.M."/>
            <person name="Lee H.A."/>
            <person name="Seo E."/>
            <person name="Choi J."/>
            <person name="Cheong K."/>
            <person name="Kim K.T."/>
            <person name="Jung K."/>
            <person name="Lee G.W."/>
            <person name="Oh S.K."/>
            <person name="Bae C."/>
            <person name="Kim S.B."/>
            <person name="Lee H.Y."/>
            <person name="Kim S.Y."/>
            <person name="Kim M.S."/>
            <person name="Kang B.C."/>
            <person name="Jo Y.D."/>
            <person name="Yang H.B."/>
            <person name="Jeong H.J."/>
            <person name="Kang W.H."/>
            <person name="Kwon J.K."/>
            <person name="Shin C."/>
            <person name="Lim J.Y."/>
            <person name="Park J.H."/>
            <person name="Huh J.H."/>
            <person name="Kim J.S."/>
            <person name="Kim B.D."/>
            <person name="Cohen O."/>
            <person name="Paran I."/>
            <person name="Suh M.C."/>
            <person name="Lee S.B."/>
            <person name="Kim Y.K."/>
            <person name="Shin Y."/>
            <person name="Noh S.J."/>
            <person name="Park J."/>
            <person name="Seo Y.S."/>
            <person name="Kwon S.Y."/>
            <person name="Kim H.A."/>
            <person name="Park J.M."/>
            <person name="Kim H.J."/>
            <person name="Choi S.B."/>
            <person name="Bosland P.W."/>
            <person name="Reeves G."/>
            <person name="Jo S.H."/>
            <person name="Lee B.W."/>
            <person name="Cho H.T."/>
            <person name="Choi H.S."/>
            <person name="Lee M.S."/>
            <person name="Yu Y."/>
            <person name="Do Choi Y."/>
            <person name="Park B.S."/>
            <person name="van Deynze A."/>
            <person name="Ashrafi H."/>
            <person name="Hill T."/>
            <person name="Kim W.T."/>
            <person name="Pai H.S."/>
            <person name="Ahn H.K."/>
            <person name="Yeam I."/>
            <person name="Giovannoni J.J."/>
            <person name="Rose J.K."/>
            <person name="Sorensen I."/>
            <person name="Lee S.J."/>
            <person name="Kim R.W."/>
            <person name="Choi I.Y."/>
            <person name="Choi B.S."/>
            <person name="Lim J.S."/>
            <person name="Lee Y.H."/>
            <person name="Choi D."/>
        </authorList>
    </citation>
    <scope>NUCLEOTIDE SEQUENCE [LARGE SCALE GENOMIC DNA]</scope>
    <source>
        <strain evidence="3">cv. CM334</strain>
    </source>
</reference>
<comment type="caution">
    <text evidence="2">The sequence shown here is derived from an EMBL/GenBank/DDBJ whole genome shotgun (WGS) entry which is preliminary data.</text>
</comment>
<evidence type="ECO:0000313" key="3">
    <source>
        <dbReference type="Proteomes" id="UP000222542"/>
    </source>
</evidence>
<dbReference type="SUPFAM" id="SSF53756">
    <property type="entry name" value="UDP-Glycosyltransferase/glycogen phosphorylase"/>
    <property type="match status" value="1"/>
</dbReference>
<dbReference type="PANTHER" id="PTHR11926:SF774">
    <property type="entry name" value="UDP-GLYCOSYLTRANSFERASE 85A1-RELATED"/>
    <property type="match status" value="1"/>
</dbReference>
<protein>
    <submittedName>
        <fullName evidence="2">Uncharacterized protein</fullName>
    </submittedName>
</protein>
<evidence type="ECO:0000256" key="1">
    <source>
        <dbReference type="ARBA" id="ARBA00009995"/>
    </source>
</evidence>
<keyword evidence="3" id="KW-1185">Reference proteome</keyword>
<name>A0A2G2Z2P3_CAPAN</name>
<proteinExistence type="inferred from homology"/>
<evidence type="ECO:0000313" key="2">
    <source>
        <dbReference type="EMBL" id="PHT76249.1"/>
    </source>
</evidence>
<accession>A0A2G2Z2P3</accession>
<dbReference type="Gene3D" id="3.40.50.2000">
    <property type="entry name" value="Glycogen Phosphorylase B"/>
    <property type="match status" value="1"/>
</dbReference>
<dbReference type="OMA" id="CHERKNC"/>
<dbReference type="Gramene" id="PHT76249">
    <property type="protein sequence ID" value="PHT76249"/>
    <property type="gene ID" value="T459_19771"/>
</dbReference>
<dbReference type="STRING" id="4072.A0A2G2Z2P3"/>
<organism evidence="2 3">
    <name type="scientific">Capsicum annuum</name>
    <name type="common">Capsicum pepper</name>
    <dbReference type="NCBI Taxonomy" id="4072"/>
    <lineage>
        <taxon>Eukaryota</taxon>
        <taxon>Viridiplantae</taxon>
        <taxon>Streptophyta</taxon>
        <taxon>Embryophyta</taxon>
        <taxon>Tracheophyta</taxon>
        <taxon>Spermatophyta</taxon>
        <taxon>Magnoliopsida</taxon>
        <taxon>eudicotyledons</taxon>
        <taxon>Gunneridae</taxon>
        <taxon>Pentapetalae</taxon>
        <taxon>asterids</taxon>
        <taxon>lamiids</taxon>
        <taxon>Solanales</taxon>
        <taxon>Solanaceae</taxon>
        <taxon>Solanoideae</taxon>
        <taxon>Capsiceae</taxon>
        <taxon>Capsicum</taxon>
    </lineage>
</organism>
<reference evidence="2 3" key="2">
    <citation type="journal article" date="2017" name="Genome Biol.">
        <title>New reference genome sequences of hot pepper reveal the massive evolution of plant disease-resistance genes by retroduplication.</title>
        <authorList>
            <person name="Kim S."/>
            <person name="Park J."/>
            <person name="Yeom S.I."/>
            <person name="Kim Y.M."/>
            <person name="Seo E."/>
            <person name="Kim K.T."/>
            <person name="Kim M.S."/>
            <person name="Lee J.M."/>
            <person name="Cheong K."/>
            <person name="Shin H.S."/>
            <person name="Kim S.B."/>
            <person name="Han K."/>
            <person name="Lee J."/>
            <person name="Park M."/>
            <person name="Lee H.A."/>
            <person name="Lee H.Y."/>
            <person name="Lee Y."/>
            <person name="Oh S."/>
            <person name="Lee J.H."/>
            <person name="Choi E."/>
            <person name="Choi E."/>
            <person name="Lee S.E."/>
            <person name="Jeon J."/>
            <person name="Kim H."/>
            <person name="Choi G."/>
            <person name="Song H."/>
            <person name="Lee J."/>
            <person name="Lee S.C."/>
            <person name="Kwon J.K."/>
            <person name="Lee H.Y."/>
            <person name="Koo N."/>
            <person name="Hong Y."/>
            <person name="Kim R.W."/>
            <person name="Kang W.H."/>
            <person name="Huh J.H."/>
            <person name="Kang B.C."/>
            <person name="Yang T.J."/>
            <person name="Lee Y.H."/>
            <person name="Bennetzen J.L."/>
            <person name="Choi D."/>
        </authorList>
    </citation>
    <scope>NUCLEOTIDE SEQUENCE [LARGE SCALE GENOMIC DNA]</scope>
    <source>
        <strain evidence="3">cv. CM334</strain>
    </source>
</reference>